<dbReference type="Proteomes" id="UP000255469">
    <property type="component" value="Unassembled WGS sequence"/>
</dbReference>
<reference evidence="1 2" key="1">
    <citation type="submission" date="2018-06" db="EMBL/GenBank/DDBJ databases">
        <authorList>
            <consortium name="Pathogen Informatics"/>
            <person name="Doyle S."/>
        </authorList>
    </citation>
    <scope>NUCLEOTIDE SEQUENCE [LARGE SCALE GENOMIC DNA]</scope>
    <source>
        <strain evidence="1 2">NCTC13067</strain>
    </source>
</reference>
<gene>
    <name evidence="1" type="ORF">NCTC13067_00910</name>
</gene>
<name>A0A379E3K9_9BACT</name>
<dbReference type="EMBL" id="UGTM01000001">
    <property type="protein sequence ID" value="SUB87245.1"/>
    <property type="molecule type" value="Genomic_DNA"/>
</dbReference>
<protein>
    <submittedName>
        <fullName evidence="1">Uncharacterized protein</fullName>
    </submittedName>
</protein>
<dbReference type="AlphaFoldDB" id="A0A379E3K9"/>
<proteinExistence type="predicted"/>
<evidence type="ECO:0000313" key="2">
    <source>
        <dbReference type="Proteomes" id="UP000255469"/>
    </source>
</evidence>
<sequence length="38" mass="4186">MGIRLMSGKLDRDNADFISKPSTALKEASETEYRPGSI</sequence>
<accession>A0A379E3K9</accession>
<evidence type="ECO:0000313" key="1">
    <source>
        <dbReference type="EMBL" id="SUB87245.1"/>
    </source>
</evidence>
<organism evidence="1 2">
    <name type="scientific">Prevotella denticola</name>
    <dbReference type="NCBI Taxonomy" id="28129"/>
    <lineage>
        <taxon>Bacteria</taxon>
        <taxon>Pseudomonadati</taxon>
        <taxon>Bacteroidota</taxon>
        <taxon>Bacteroidia</taxon>
        <taxon>Bacteroidales</taxon>
        <taxon>Prevotellaceae</taxon>
        <taxon>Prevotella</taxon>
    </lineage>
</organism>